<organism evidence="1 2">
    <name type="scientific">Novosphingobium beihaiensis</name>
    <dbReference type="NCBI Taxonomy" id="2930389"/>
    <lineage>
        <taxon>Bacteria</taxon>
        <taxon>Pseudomonadati</taxon>
        <taxon>Pseudomonadota</taxon>
        <taxon>Alphaproteobacteria</taxon>
        <taxon>Sphingomonadales</taxon>
        <taxon>Sphingomonadaceae</taxon>
        <taxon>Novosphingobium</taxon>
    </lineage>
</organism>
<comment type="caution">
    <text evidence="1">The sequence shown here is derived from an EMBL/GenBank/DDBJ whole genome shotgun (WGS) entry which is preliminary data.</text>
</comment>
<protein>
    <recommendedName>
        <fullName evidence="3">Zinc-or iron-chelating protein</fullName>
    </recommendedName>
</protein>
<proteinExistence type="predicted"/>
<evidence type="ECO:0000313" key="1">
    <source>
        <dbReference type="EMBL" id="MCJ2186270.1"/>
    </source>
</evidence>
<name>A0ABT0BMT1_9SPHN</name>
<gene>
    <name evidence="1" type="ORF">MTR66_05500</name>
</gene>
<evidence type="ECO:0000313" key="2">
    <source>
        <dbReference type="Proteomes" id="UP001202281"/>
    </source>
</evidence>
<accession>A0ABT0BMT1</accession>
<sequence>MTGQPIDFFHQMREGFGRILAHEGASGPAAAIALADSAFDWFEGNIEAQTAGQPALACAKGCPTCCTLRVTATAPEIFLMAAYIRKVEATAQGAQLQLTRRIVLAEEATQGRTEQERLASGRPCPMLIDGVCVLHPVRTLACRGHAAFSEEQCRAAVNSEEAEVSVSEPHLTLRALVQSALQAALRDHGLPWGLYELNQGLALTLAEPELIDEWSRGADGLAPAAVDLDMAALGQAFDELRAVN</sequence>
<reference evidence="1 2" key="1">
    <citation type="submission" date="2022-04" db="EMBL/GenBank/DDBJ databases">
        <title>Identification of a novel bacterium isolated from mangrove sediments.</title>
        <authorList>
            <person name="Pan X."/>
        </authorList>
    </citation>
    <scope>NUCLEOTIDE SEQUENCE [LARGE SCALE GENOMIC DNA]</scope>
    <source>
        <strain evidence="1 2">B2638</strain>
    </source>
</reference>
<evidence type="ECO:0008006" key="3">
    <source>
        <dbReference type="Google" id="ProtNLM"/>
    </source>
</evidence>
<dbReference type="EMBL" id="JALHLG010000005">
    <property type="protein sequence ID" value="MCJ2186270.1"/>
    <property type="molecule type" value="Genomic_DNA"/>
</dbReference>
<keyword evidence="2" id="KW-1185">Reference proteome</keyword>
<dbReference type="Proteomes" id="UP001202281">
    <property type="component" value="Unassembled WGS sequence"/>
</dbReference>
<dbReference type="RefSeq" id="WP_243918565.1">
    <property type="nucleotide sequence ID" value="NZ_JALHLG010000005.1"/>
</dbReference>